<proteinExistence type="inferred from homology"/>
<comment type="subcellular location">
    <subcellularLocation>
        <location evidence="1 7">Cell membrane</location>
        <topology evidence="1 7">Multi-pass membrane protein</topology>
    </subcellularLocation>
</comment>
<evidence type="ECO:0000256" key="4">
    <source>
        <dbReference type="ARBA" id="ARBA00022692"/>
    </source>
</evidence>
<dbReference type="PROSITE" id="PS50928">
    <property type="entry name" value="ABC_TM1"/>
    <property type="match status" value="1"/>
</dbReference>
<evidence type="ECO:0000256" key="5">
    <source>
        <dbReference type="ARBA" id="ARBA00022989"/>
    </source>
</evidence>
<comment type="similarity">
    <text evidence="7">Belongs to the binding-protein-dependent transport system permease family.</text>
</comment>
<dbReference type="Gene3D" id="1.10.3720.10">
    <property type="entry name" value="MetI-like"/>
    <property type="match status" value="1"/>
</dbReference>
<dbReference type="GO" id="GO:0055085">
    <property type="term" value="P:transmembrane transport"/>
    <property type="evidence" value="ECO:0007669"/>
    <property type="project" value="InterPro"/>
</dbReference>
<feature type="transmembrane region" description="Helical" evidence="7">
    <location>
        <begin position="213"/>
        <end position="236"/>
    </location>
</feature>
<name>A0A4Q7MYQ8_9BURK</name>
<dbReference type="EMBL" id="SGWZ01000001">
    <property type="protein sequence ID" value="RZS73913.1"/>
    <property type="molecule type" value="Genomic_DNA"/>
</dbReference>
<feature type="domain" description="ABC transmembrane type-1" evidence="8">
    <location>
        <begin position="90"/>
        <end position="281"/>
    </location>
</feature>
<keyword evidence="6 7" id="KW-0472">Membrane</keyword>
<feature type="transmembrane region" description="Helical" evidence="7">
    <location>
        <begin position="129"/>
        <end position="148"/>
    </location>
</feature>
<comment type="caution">
    <text evidence="9">The sequence shown here is derived from an EMBL/GenBank/DDBJ whole genome shotgun (WGS) entry which is preliminary data.</text>
</comment>
<keyword evidence="2 7" id="KW-0813">Transport</keyword>
<dbReference type="PANTHER" id="PTHR43386:SF25">
    <property type="entry name" value="PEPTIDE ABC TRANSPORTER PERMEASE PROTEIN"/>
    <property type="match status" value="1"/>
</dbReference>
<dbReference type="GO" id="GO:0005886">
    <property type="term" value="C:plasma membrane"/>
    <property type="evidence" value="ECO:0007669"/>
    <property type="project" value="UniProtKB-SubCell"/>
</dbReference>
<dbReference type="PANTHER" id="PTHR43386">
    <property type="entry name" value="OLIGOPEPTIDE TRANSPORT SYSTEM PERMEASE PROTEIN APPC"/>
    <property type="match status" value="1"/>
</dbReference>
<dbReference type="InterPro" id="IPR000515">
    <property type="entry name" value="MetI-like"/>
</dbReference>
<evidence type="ECO:0000313" key="9">
    <source>
        <dbReference type="EMBL" id="RZS73913.1"/>
    </source>
</evidence>
<dbReference type="Proteomes" id="UP000292039">
    <property type="component" value="Unassembled WGS sequence"/>
</dbReference>
<sequence>MTDHRLLATVLPPRRRQRGLAGRLLGQPRFVAGAVLVVLFVGIALLAEIWTPWPVEGIFMKHRLLPPSLEHWLGTDPLGRDIASLLMAGAASSLLAGAISVSLGLLAGALLGLLAAMRGGWLDEIIMRAADFSFAFPAILLATILAAASESGPGLDIAILAIALAMIPTFTRVTRASAGVIWQMEYIAAARAAGRSEWHIALRHVLPNLASPLIVQATLQFSIAILAESALSYLGLGVQPPAPSWGRMLSEAQSMIFTAPELAFYPGAAIVLAVMGLNLLGDGLRDALDPRLAPVRRRPLA</sequence>
<protein>
    <submittedName>
        <fullName evidence="9">Peptide/nickel transport system permease protein</fullName>
    </submittedName>
</protein>
<evidence type="ECO:0000256" key="3">
    <source>
        <dbReference type="ARBA" id="ARBA00022475"/>
    </source>
</evidence>
<dbReference type="Pfam" id="PF00528">
    <property type="entry name" value="BPD_transp_1"/>
    <property type="match status" value="1"/>
</dbReference>
<evidence type="ECO:0000256" key="7">
    <source>
        <dbReference type="RuleBase" id="RU363032"/>
    </source>
</evidence>
<organism evidence="9 10">
    <name type="scientific">Kerstersia gyiorum</name>
    <dbReference type="NCBI Taxonomy" id="206506"/>
    <lineage>
        <taxon>Bacteria</taxon>
        <taxon>Pseudomonadati</taxon>
        <taxon>Pseudomonadota</taxon>
        <taxon>Betaproteobacteria</taxon>
        <taxon>Burkholderiales</taxon>
        <taxon>Alcaligenaceae</taxon>
        <taxon>Kerstersia</taxon>
    </lineage>
</organism>
<dbReference type="AlphaFoldDB" id="A0A4Q7MYQ8"/>
<keyword evidence="3" id="KW-1003">Cell membrane</keyword>
<dbReference type="InterPro" id="IPR050366">
    <property type="entry name" value="BP-dependent_transpt_permease"/>
</dbReference>
<feature type="transmembrane region" description="Helical" evidence="7">
    <location>
        <begin position="30"/>
        <end position="50"/>
    </location>
</feature>
<dbReference type="InterPro" id="IPR035906">
    <property type="entry name" value="MetI-like_sf"/>
</dbReference>
<feature type="transmembrane region" description="Helical" evidence="7">
    <location>
        <begin position="154"/>
        <end position="174"/>
    </location>
</feature>
<evidence type="ECO:0000256" key="1">
    <source>
        <dbReference type="ARBA" id="ARBA00004651"/>
    </source>
</evidence>
<dbReference type="CDD" id="cd06261">
    <property type="entry name" value="TM_PBP2"/>
    <property type="match status" value="1"/>
</dbReference>
<accession>A0A4Q7MYQ8</accession>
<keyword evidence="5 7" id="KW-1133">Transmembrane helix</keyword>
<dbReference type="SUPFAM" id="SSF161098">
    <property type="entry name" value="MetI-like"/>
    <property type="match status" value="1"/>
</dbReference>
<evidence type="ECO:0000313" key="10">
    <source>
        <dbReference type="Proteomes" id="UP000292039"/>
    </source>
</evidence>
<evidence type="ECO:0000256" key="2">
    <source>
        <dbReference type="ARBA" id="ARBA00022448"/>
    </source>
</evidence>
<feature type="transmembrane region" description="Helical" evidence="7">
    <location>
        <begin position="94"/>
        <end position="117"/>
    </location>
</feature>
<evidence type="ECO:0000256" key="6">
    <source>
        <dbReference type="ARBA" id="ARBA00023136"/>
    </source>
</evidence>
<gene>
    <name evidence="9" type="ORF">EV679_1120</name>
</gene>
<evidence type="ECO:0000259" key="8">
    <source>
        <dbReference type="PROSITE" id="PS50928"/>
    </source>
</evidence>
<dbReference type="RefSeq" id="WP_130486642.1">
    <property type="nucleotide sequence ID" value="NZ_CBCSEB010000007.1"/>
</dbReference>
<keyword evidence="4 7" id="KW-0812">Transmembrane</keyword>
<reference evidence="9 10" key="1">
    <citation type="submission" date="2019-02" db="EMBL/GenBank/DDBJ databases">
        <title>Genomic Encyclopedia of Type Strains, Phase IV (KMG-IV): sequencing the most valuable type-strain genomes for metagenomic binning, comparative biology and taxonomic classification.</title>
        <authorList>
            <person name="Goeker M."/>
        </authorList>
    </citation>
    <scope>NUCLEOTIDE SEQUENCE [LARGE SCALE GENOMIC DNA]</scope>
    <source>
        <strain evidence="9 10">DSM 16618</strain>
    </source>
</reference>
<feature type="transmembrane region" description="Helical" evidence="7">
    <location>
        <begin position="262"/>
        <end position="281"/>
    </location>
</feature>